<evidence type="ECO:0000313" key="3">
    <source>
        <dbReference type="Proteomes" id="UP001431963"/>
    </source>
</evidence>
<comment type="caution">
    <text evidence="2">The sequence shown here is derived from an EMBL/GenBank/DDBJ whole genome shotgun (WGS) entry which is preliminary data.</text>
</comment>
<keyword evidence="1" id="KW-0732">Signal</keyword>
<name>A0ABU8BPF3_9RHOB</name>
<sequence length="117" mass="12822">MRLACLFPAVLSGLCLAAPAAAATTYEGRDQMLLHCAGLLLEVSERLTRAGHMTKENYADSQALALLYLAELPGSERDRVNALKSFRKRVLDPLSFNELSDELDRKVDGCKKLIDVG</sequence>
<evidence type="ECO:0000313" key="2">
    <source>
        <dbReference type="EMBL" id="MEH7826590.1"/>
    </source>
</evidence>
<dbReference type="Proteomes" id="UP001431963">
    <property type="component" value="Unassembled WGS sequence"/>
</dbReference>
<dbReference type="EMBL" id="JBALHR010000001">
    <property type="protein sequence ID" value="MEH7826590.1"/>
    <property type="molecule type" value="Genomic_DNA"/>
</dbReference>
<accession>A0ABU8BPF3</accession>
<organism evidence="2 3">
    <name type="scientific">Gemmobacter denitrificans</name>
    <dbReference type="NCBI Taxonomy" id="3123040"/>
    <lineage>
        <taxon>Bacteria</taxon>
        <taxon>Pseudomonadati</taxon>
        <taxon>Pseudomonadota</taxon>
        <taxon>Alphaproteobacteria</taxon>
        <taxon>Rhodobacterales</taxon>
        <taxon>Paracoccaceae</taxon>
        <taxon>Gemmobacter</taxon>
    </lineage>
</organism>
<gene>
    <name evidence="2" type="ORF">V6590_00355</name>
</gene>
<evidence type="ECO:0000256" key="1">
    <source>
        <dbReference type="SAM" id="SignalP"/>
    </source>
</evidence>
<reference evidence="2" key="1">
    <citation type="submission" date="2024-02" db="EMBL/GenBank/DDBJ databases">
        <title>Genome sequences of strain Gemmobacter sp. JM10B15.</title>
        <authorList>
            <person name="Zhang M."/>
        </authorList>
    </citation>
    <scope>NUCLEOTIDE SEQUENCE</scope>
    <source>
        <strain evidence="2">JM10B15</strain>
    </source>
</reference>
<feature type="signal peptide" evidence="1">
    <location>
        <begin position="1"/>
        <end position="17"/>
    </location>
</feature>
<protein>
    <submittedName>
        <fullName evidence="2">Uncharacterized protein</fullName>
    </submittedName>
</protein>
<proteinExistence type="predicted"/>
<keyword evidence="3" id="KW-1185">Reference proteome</keyword>
<dbReference type="RefSeq" id="WP_335417828.1">
    <property type="nucleotide sequence ID" value="NZ_JBALHR010000001.1"/>
</dbReference>
<feature type="chain" id="PRO_5045492452" evidence="1">
    <location>
        <begin position="18"/>
        <end position="117"/>
    </location>
</feature>